<protein>
    <submittedName>
        <fullName evidence="2">Uncharacterized protein</fullName>
    </submittedName>
</protein>
<evidence type="ECO:0000313" key="2">
    <source>
        <dbReference type="EMBL" id="KAK3376181.1"/>
    </source>
</evidence>
<dbReference type="AlphaFoldDB" id="A0AAE0N9X0"/>
<evidence type="ECO:0000256" key="1">
    <source>
        <dbReference type="SAM" id="MobiDB-lite"/>
    </source>
</evidence>
<comment type="caution">
    <text evidence="2">The sequence shown here is derived from an EMBL/GenBank/DDBJ whole genome shotgun (WGS) entry which is preliminary data.</text>
</comment>
<proteinExistence type="predicted"/>
<reference evidence="2" key="2">
    <citation type="submission" date="2023-06" db="EMBL/GenBank/DDBJ databases">
        <authorList>
            <consortium name="Lawrence Berkeley National Laboratory"/>
            <person name="Haridas S."/>
            <person name="Hensen N."/>
            <person name="Bonometti L."/>
            <person name="Westerberg I."/>
            <person name="Brannstrom I.O."/>
            <person name="Guillou S."/>
            <person name="Cros-Aarteil S."/>
            <person name="Calhoun S."/>
            <person name="Kuo A."/>
            <person name="Mondo S."/>
            <person name="Pangilinan J."/>
            <person name="Riley R."/>
            <person name="Labutti K."/>
            <person name="Andreopoulos B."/>
            <person name="Lipzen A."/>
            <person name="Chen C."/>
            <person name="Yanf M."/>
            <person name="Daum C."/>
            <person name="Ng V."/>
            <person name="Clum A."/>
            <person name="Steindorff A."/>
            <person name="Ohm R."/>
            <person name="Martin F."/>
            <person name="Silar P."/>
            <person name="Natvig D."/>
            <person name="Lalanne C."/>
            <person name="Gautier V."/>
            <person name="Ament-Velasquez S.L."/>
            <person name="Kruys A."/>
            <person name="Hutchinson M.I."/>
            <person name="Powell A.J."/>
            <person name="Barry K."/>
            <person name="Miller A.N."/>
            <person name="Grigoriev I.V."/>
            <person name="Debuchy R."/>
            <person name="Gladieux P."/>
            <person name="Thoren M.H."/>
            <person name="Johannesson H."/>
        </authorList>
    </citation>
    <scope>NUCLEOTIDE SEQUENCE</scope>
    <source>
        <strain evidence="2">CBS 958.72</strain>
    </source>
</reference>
<reference evidence="2" key="1">
    <citation type="journal article" date="2023" name="Mol. Phylogenet. Evol.">
        <title>Genome-scale phylogeny and comparative genomics of the fungal order Sordariales.</title>
        <authorList>
            <person name="Hensen N."/>
            <person name="Bonometti L."/>
            <person name="Westerberg I."/>
            <person name="Brannstrom I.O."/>
            <person name="Guillou S."/>
            <person name="Cros-Aarteil S."/>
            <person name="Calhoun S."/>
            <person name="Haridas S."/>
            <person name="Kuo A."/>
            <person name="Mondo S."/>
            <person name="Pangilinan J."/>
            <person name="Riley R."/>
            <person name="LaButti K."/>
            <person name="Andreopoulos B."/>
            <person name="Lipzen A."/>
            <person name="Chen C."/>
            <person name="Yan M."/>
            <person name="Daum C."/>
            <person name="Ng V."/>
            <person name="Clum A."/>
            <person name="Steindorff A."/>
            <person name="Ohm R.A."/>
            <person name="Martin F."/>
            <person name="Silar P."/>
            <person name="Natvig D.O."/>
            <person name="Lalanne C."/>
            <person name="Gautier V."/>
            <person name="Ament-Velasquez S.L."/>
            <person name="Kruys A."/>
            <person name="Hutchinson M.I."/>
            <person name="Powell A.J."/>
            <person name="Barry K."/>
            <person name="Miller A.N."/>
            <person name="Grigoriev I.V."/>
            <person name="Debuchy R."/>
            <person name="Gladieux P."/>
            <person name="Hiltunen Thoren M."/>
            <person name="Johannesson H."/>
        </authorList>
    </citation>
    <scope>NUCLEOTIDE SEQUENCE</scope>
    <source>
        <strain evidence="2">CBS 958.72</strain>
    </source>
</reference>
<feature type="compositionally biased region" description="Basic and acidic residues" evidence="1">
    <location>
        <begin position="8"/>
        <end position="17"/>
    </location>
</feature>
<gene>
    <name evidence="2" type="ORF">B0T24DRAFT_699406</name>
</gene>
<sequence>MAEQSSRQQERENERASRRQLRAINEVATLSAEYRGNYDHSDSTVYKVEVDFLEGPNKDKCHVVLSLWFNPAVRVQGDRGVREAVFSRAELSVEKEGGALQSGGGKVGCVKLKLRTYNSVTRSSQARFAFNALSGFTLLDLMDVVFGIRNNMNPVFQINLALFNFSMVYNEEAGEELEVGCRDWISQVFIRLHHMGWVDWWVDTSIPENANIVERLILNPEFNVKRLSGTLGFHDIISKVYQWDGGDDPVFYRDSNVTRGIFLDTAGWIIESGHHTRDHTHTYAIPYNTTASSGSSSSGGVQGTSAAIPGTVQFAASVTSAYYAQQGGGGESSSAGQHHLPHSQDGGSGGW</sequence>
<name>A0AAE0N9X0_9PEZI</name>
<feature type="region of interest" description="Disordered" evidence="1">
    <location>
        <begin position="325"/>
        <end position="351"/>
    </location>
</feature>
<keyword evidence="3" id="KW-1185">Reference proteome</keyword>
<organism evidence="2 3">
    <name type="scientific">Lasiosphaeria ovina</name>
    <dbReference type="NCBI Taxonomy" id="92902"/>
    <lineage>
        <taxon>Eukaryota</taxon>
        <taxon>Fungi</taxon>
        <taxon>Dikarya</taxon>
        <taxon>Ascomycota</taxon>
        <taxon>Pezizomycotina</taxon>
        <taxon>Sordariomycetes</taxon>
        <taxon>Sordariomycetidae</taxon>
        <taxon>Sordariales</taxon>
        <taxon>Lasiosphaeriaceae</taxon>
        <taxon>Lasiosphaeria</taxon>
    </lineage>
</organism>
<feature type="region of interest" description="Disordered" evidence="1">
    <location>
        <begin position="1"/>
        <end position="20"/>
    </location>
</feature>
<accession>A0AAE0N9X0</accession>
<evidence type="ECO:0000313" key="3">
    <source>
        <dbReference type="Proteomes" id="UP001287356"/>
    </source>
</evidence>
<dbReference type="Proteomes" id="UP001287356">
    <property type="component" value="Unassembled WGS sequence"/>
</dbReference>
<dbReference type="EMBL" id="JAULSN010000003">
    <property type="protein sequence ID" value="KAK3376181.1"/>
    <property type="molecule type" value="Genomic_DNA"/>
</dbReference>